<dbReference type="EMBL" id="JNBR01000115">
    <property type="protein sequence ID" value="OQR97363.1"/>
    <property type="molecule type" value="Genomic_DNA"/>
</dbReference>
<comment type="pathway">
    <text evidence="4">Amino-acid biosynthesis.</text>
</comment>
<dbReference type="NCBIfam" id="TIGR01317">
    <property type="entry name" value="GOGAT_sm_gam"/>
    <property type="match status" value="1"/>
</dbReference>
<comment type="caution">
    <text evidence="7">The sequence shown here is derived from an EMBL/GenBank/DDBJ whole genome shotgun (WGS) entry which is preliminary data.</text>
</comment>
<evidence type="ECO:0000313" key="7">
    <source>
        <dbReference type="EMBL" id="OQR97363.1"/>
    </source>
</evidence>
<keyword evidence="3" id="KW-0314">Glutamate biosynthesis</keyword>
<dbReference type="Gene3D" id="1.10.1060.10">
    <property type="entry name" value="Alpha-helical ferredoxin"/>
    <property type="match status" value="1"/>
</dbReference>
<dbReference type="GO" id="GO:0051536">
    <property type="term" value="F:iron-sulfur cluster binding"/>
    <property type="evidence" value="ECO:0007669"/>
    <property type="project" value="InterPro"/>
</dbReference>
<dbReference type="InterPro" id="IPR028261">
    <property type="entry name" value="DPD_II"/>
</dbReference>
<evidence type="ECO:0000313" key="8">
    <source>
        <dbReference type="Proteomes" id="UP000243579"/>
    </source>
</evidence>
<dbReference type="InterPro" id="IPR006005">
    <property type="entry name" value="Glut_synth_ssu1"/>
</dbReference>
<evidence type="ECO:0000256" key="2">
    <source>
        <dbReference type="ARBA" id="ARBA00023002"/>
    </source>
</evidence>
<dbReference type="STRING" id="1202772.A0A1V9ZH95"/>
<name>A0A1V9ZH95_ACHHY</name>
<feature type="domain" description="FAD/NAD(P)-binding" evidence="5">
    <location>
        <begin position="173"/>
        <end position="350"/>
    </location>
</feature>
<dbReference type="Gene3D" id="3.50.50.60">
    <property type="entry name" value="FAD/NAD(P)-binding domain"/>
    <property type="match status" value="2"/>
</dbReference>
<dbReference type="SUPFAM" id="SSF46548">
    <property type="entry name" value="alpha-helical ferredoxin"/>
    <property type="match status" value="1"/>
</dbReference>
<proteinExistence type="predicted"/>
<evidence type="ECO:0000259" key="6">
    <source>
        <dbReference type="Pfam" id="PF14691"/>
    </source>
</evidence>
<dbReference type="PRINTS" id="PR00419">
    <property type="entry name" value="ADXRDTASE"/>
</dbReference>
<gene>
    <name evidence="7" type="ORF">ACHHYP_12115</name>
</gene>
<dbReference type="InterPro" id="IPR023753">
    <property type="entry name" value="FAD/NAD-binding_dom"/>
</dbReference>
<dbReference type="Proteomes" id="UP000243579">
    <property type="component" value="Unassembled WGS sequence"/>
</dbReference>
<evidence type="ECO:0000259" key="5">
    <source>
        <dbReference type="Pfam" id="PF07992"/>
    </source>
</evidence>
<dbReference type="InterPro" id="IPR036188">
    <property type="entry name" value="FAD/NAD-bd_sf"/>
</dbReference>
<organism evidence="7 8">
    <name type="scientific">Achlya hypogyna</name>
    <name type="common">Oomycete</name>
    <name type="synonym">Protoachlya hypogyna</name>
    <dbReference type="NCBI Taxonomy" id="1202772"/>
    <lineage>
        <taxon>Eukaryota</taxon>
        <taxon>Sar</taxon>
        <taxon>Stramenopiles</taxon>
        <taxon>Oomycota</taxon>
        <taxon>Saprolegniomycetes</taxon>
        <taxon>Saprolegniales</taxon>
        <taxon>Achlyaceae</taxon>
        <taxon>Achlya</taxon>
    </lineage>
</organism>
<dbReference type="InterPro" id="IPR009051">
    <property type="entry name" value="Helical_ferredxn"/>
</dbReference>
<sequence>MLRNAMQLGRNSMQRGRRAFATAKAERAFLDVARDADRYRPAEERVHDWHEIYTGERDATERVKQASRCMDCGTPFCQSRSLSGCPVANLIPEWNALVVRDEWREAYNRLSATNNFPEFTGRVCPAPCEGACVLGVIDDPVTIKNMEHAIIDRAWDEGWVVPRVPRERTGLKIGVVGSGPAGLAAADELNQAGHSVVVFEKADRIGGLLMYGIPNMKLDKTAVDRRVDLLAQEGIEFRTNVHVGDNIQSLMDDMDAVVLCTGSTVPRSLTVDGSQLEGVHFAMEFLTRNQKRLLATKEGTLKSKWNKEYITAEGKHVVVIGGGDTGTDCIATALRQQCRSITNLEHNPQPPPTRAPSNPWPEYPRVFKSEYGHSEAQALHGKDPRQYSRQTLRFRGNAAGHVTHAVTALATRNADGGFDIVPDTEEEIACDLAILAMGFMHPDQTLPATLDLTIDGRKNIA</sequence>
<protein>
    <submittedName>
        <fullName evidence="7">Glutamate synthase</fullName>
    </submittedName>
</protein>
<evidence type="ECO:0000256" key="4">
    <source>
        <dbReference type="ARBA" id="ARBA00029440"/>
    </source>
</evidence>
<dbReference type="GO" id="GO:0016639">
    <property type="term" value="F:oxidoreductase activity, acting on the CH-NH2 group of donors, NAD or NADP as acceptor"/>
    <property type="evidence" value="ECO:0007669"/>
    <property type="project" value="InterPro"/>
</dbReference>
<accession>A0A1V9ZH95</accession>
<feature type="domain" description="Dihydroprymidine dehydrogenase" evidence="6">
    <location>
        <begin position="46"/>
        <end position="158"/>
    </location>
</feature>
<keyword evidence="2" id="KW-0560">Oxidoreductase</keyword>
<dbReference type="Pfam" id="PF07992">
    <property type="entry name" value="Pyr_redox_2"/>
    <property type="match status" value="1"/>
</dbReference>
<dbReference type="PANTHER" id="PTHR43100">
    <property type="entry name" value="GLUTAMATE SYNTHASE [NADPH] SMALL CHAIN"/>
    <property type="match status" value="1"/>
</dbReference>
<keyword evidence="8" id="KW-1185">Reference proteome</keyword>
<evidence type="ECO:0000256" key="3">
    <source>
        <dbReference type="ARBA" id="ARBA00023164"/>
    </source>
</evidence>
<dbReference type="GO" id="GO:0006537">
    <property type="term" value="P:glutamate biosynthetic process"/>
    <property type="evidence" value="ECO:0007669"/>
    <property type="project" value="UniProtKB-KW"/>
</dbReference>
<dbReference type="OrthoDB" id="4327079at2759"/>
<dbReference type="SUPFAM" id="SSF51971">
    <property type="entry name" value="Nucleotide-binding domain"/>
    <property type="match status" value="1"/>
</dbReference>
<dbReference type="InterPro" id="IPR051394">
    <property type="entry name" value="Glutamate_Synthase"/>
</dbReference>
<dbReference type="PANTHER" id="PTHR43100:SF1">
    <property type="entry name" value="GLUTAMATE SYNTHASE [NADPH] SMALL CHAIN"/>
    <property type="match status" value="1"/>
</dbReference>
<dbReference type="AlphaFoldDB" id="A0A1V9ZH95"/>
<dbReference type="Pfam" id="PF14691">
    <property type="entry name" value="Fer4_20"/>
    <property type="match status" value="1"/>
</dbReference>
<evidence type="ECO:0000256" key="1">
    <source>
        <dbReference type="ARBA" id="ARBA00022605"/>
    </source>
</evidence>
<feature type="non-terminal residue" evidence="7">
    <location>
        <position position="461"/>
    </location>
</feature>
<reference evidence="7 8" key="1">
    <citation type="journal article" date="2014" name="Genome Biol. Evol.">
        <title>The secreted proteins of Achlya hypogyna and Thraustotheca clavata identify the ancestral oomycete secretome and reveal gene acquisitions by horizontal gene transfer.</title>
        <authorList>
            <person name="Misner I."/>
            <person name="Blouin N."/>
            <person name="Leonard G."/>
            <person name="Richards T.A."/>
            <person name="Lane C.E."/>
        </authorList>
    </citation>
    <scope>NUCLEOTIDE SEQUENCE [LARGE SCALE GENOMIC DNA]</scope>
    <source>
        <strain evidence="7 8">ATCC 48635</strain>
    </source>
</reference>
<keyword evidence="1" id="KW-0028">Amino-acid biosynthesis</keyword>